<accession>D4YUA1</accession>
<dbReference type="eggNOG" id="COG3576">
    <property type="taxonomic scope" value="Bacteria"/>
</dbReference>
<sequence length="139" mass="16026">MKQNQCNFTYYKLEYNHKVIIKKQERRTSMKKLDSTKLSKEQQEFFATHLAYLATVSKDGIPQVGPKQSMKVKDETHLEYLEKTQQHAFENIKNGSKVAVVVADKPSHTNVRIIGTPKVGEKDDNGWYPVVISIEEIDE</sequence>
<evidence type="ECO:0000313" key="3">
    <source>
        <dbReference type="Proteomes" id="UP000004069"/>
    </source>
</evidence>
<dbReference type="Gene3D" id="2.30.110.10">
    <property type="entry name" value="Electron Transport, Fmn-binding Protein, Chain A"/>
    <property type="match status" value="1"/>
</dbReference>
<dbReference type="PANTHER" id="PTHR40660">
    <property type="entry name" value="5'-PHOSPHATE OXIDASE PUTATIVE DOMAIN-CONTAINING PROTEIN-RELATED"/>
    <property type="match status" value="1"/>
</dbReference>
<feature type="domain" description="Pyridoxamine 5'-phosphate oxidase N-terminal" evidence="1">
    <location>
        <begin position="39"/>
        <end position="119"/>
    </location>
</feature>
<dbReference type="Pfam" id="PF01243">
    <property type="entry name" value="PNPOx_N"/>
    <property type="match status" value="1"/>
</dbReference>
<gene>
    <name evidence="2" type="primary">pdxH</name>
    <name evidence="2" type="ORF">HMPREF0493_1112</name>
</gene>
<dbReference type="EC" id="1.4.3.5" evidence="2"/>
<dbReference type="Proteomes" id="UP000004069">
    <property type="component" value="Unassembled WGS sequence"/>
</dbReference>
<organism evidence="2 3">
    <name type="scientific">Lactobacillus amylolyticus DSM 11664</name>
    <dbReference type="NCBI Taxonomy" id="585524"/>
    <lineage>
        <taxon>Bacteria</taxon>
        <taxon>Bacillati</taxon>
        <taxon>Bacillota</taxon>
        <taxon>Bacilli</taxon>
        <taxon>Lactobacillales</taxon>
        <taxon>Lactobacillaceae</taxon>
        <taxon>Lactobacillus</taxon>
    </lineage>
</organism>
<dbReference type="InterPro" id="IPR011576">
    <property type="entry name" value="Pyridox_Oxase_N"/>
</dbReference>
<protein>
    <submittedName>
        <fullName evidence="2">Pyridoxamine 5'-phosphate oxidase family protein</fullName>
        <ecNumber evidence="2">1.4.3.5</ecNumber>
    </submittedName>
</protein>
<keyword evidence="3" id="KW-1185">Reference proteome</keyword>
<comment type="caution">
    <text evidence="2">The sequence shown here is derived from an EMBL/GenBank/DDBJ whole genome shotgun (WGS) entry which is preliminary data.</text>
</comment>
<proteinExistence type="predicted"/>
<evidence type="ECO:0000259" key="1">
    <source>
        <dbReference type="Pfam" id="PF01243"/>
    </source>
</evidence>
<name>D4YUA1_9LACO</name>
<evidence type="ECO:0000313" key="2">
    <source>
        <dbReference type="EMBL" id="EFG55247.1"/>
    </source>
</evidence>
<dbReference type="GO" id="GO:0004733">
    <property type="term" value="F:pyridoxamine phosphate oxidase activity"/>
    <property type="evidence" value="ECO:0007669"/>
    <property type="project" value="UniProtKB-EC"/>
</dbReference>
<keyword evidence="2" id="KW-0560">Oxidoreductase</keyword>
<dbReference type="SUPFAM" id="SSF50475">
    <property type="entry name" value="FMN-binding split barrel"/>
    <property type="match status" value="1"/>
</dbReference>
<dbReference type="InterPro" id="IPR012349">
    <property type="entry name" value="Split_barrel_FMN-bd"/>
</dbReference>
<dbReference type="EMBL" id="ADNY01000042">
    <property type="protein sequence ID" value="EFG55247.1"/>
    <property type="molecule type" value="Genomic_DNA"/>
</dbReference>
<dbReference type="AlphaFoldDB" id="D4YUA1"/>
<reference evidence="2 3" key="1">
    <citation type="submission" date="2010-04" db="EMBL/GenBank/DDBJ databases">
        <authorList>
            <person name="Muzny D."/>
            <person name="Qin X."/>
            <person name="Deng J."/>
            <person name="Jiang H."/>
            <person name="Liu Y."/>
            <person name="Qu J."/>
            <person name="Song X.-Z."/>
            <person name="Zhang L."/>
            <person name="Thornton R."/>
            <person name="Coyle M."/>
            <person name="Francisco L."/>
            <person name="Jackson L."/>
            <person name="Javaid M."/>
            <person name="Korchina V."/>
            <person name="Kovar C."/>
            <person name="Mata R."/>
            <person name="Mathew T."/>
            <person name="Ngo R."/>
            <person name="Nguyen L."/>
            <person name="Nguyen N."/>
            <person name="Okwuonu G."/>
            <person name="Ongeri F."/>
            <person name="Pham C."/>
            <person name="Simmons D."/>
            <person name="Wilczek-Boney K."/>
            <person name="Hale W."/>
            <person name="Jakkamsetti A."/>
            <person name="Pham P."/>
            <person name="Ruth R."/>
            <person name="San Lucas F."/>
            <person name="Warren J."/>
            <person name="Zhang J."/>
            <person name="Zhao Z."/>
            <person name="Zhou C."/>
            <person name="Zhu D."/>
            <person name="Lee S."/>
            <person name="Bess C."/>
            <person name="Blankenburg K."/>
            <person name="Forbes L."/>
            <person name="Fu Q."/>
            <person name="Gubbala S."/>
            <person name="Hirani K."/>
            <person name="Jayaseelan J.C."/>
            <person name="Lara F."/>
            <person name="Munidasa M."/>
            <person name="Palculict T."/>
            <person name="Patil S."/>
            <person name="Pu L.-L."/>
            <person name="Saada N."/>
            <person name="Tang L."/>
            <person name="Weissenberger G."/>
            <person name="Zhu Y."/>
            <person name="Hemphill L."/>
            <person name="Shang Y."/>
            <person name="Youmans B."/>
            <person name="Ayvaz T."/>
            <person name="Ross M."/>
            <person name="Santibanez J."/>
            <person name="Aqrawi P."/>
            <person name="Gross S."/>
            <person name="Joshi V."/>
            <person name="Fowler G."/>
            <person name="Nazareth L."/>
            <person name="Reid J."/>
            <person name="Worley K."/>
            <person name="Petrosino J."/>
            <person name="Highlander S."/>
            <person name="Gibbs R."/>
        </authorList>
    </citation>
    <scope>NUCLEOTIDE SEQUENCE [LARGE SCALE GENOMIC DNA]</scope>
    <source>
        <strain evidence="2 3">DSM 11664</strain>
    </source>
</reference>
<dbReference type="PANTHER" id="PTHR40660:SF1">
    <property type="entry name" value="5'-PHOSPHATE OXIDASE PUTATIVE DOMAIN-CONTAINING PROTEIN-RELATED"/>
    <property type="match status" value="1"/>
</dbReference>